<feature type="domain" description="DUF4910" evidence="3">
    <location>
        <begin position="14"/>
        <end position="351"/>
    </location>
</feature>
<protein>
    <submittedName>
        <fullName evidence="4">DUF4910 domain-containing protein</fullName>
    </submittedName>
</protein>
<dbReference type="InterPro" id="IPR032589">
    <property type="entry name" value="DUF4910"/>
</dbReference>
<dbReference type="PIRSF" id="PIRSF015244">
    <property type="entry name" value="UCP015244"/>
    <property type="match status" value="1"/>
</dbReference>
<feature type="domain" description="UCP01524 winged helix-turn-helix" evidence="2">
    <location>
        <begin position="355"/>
        <end position="428"/>
    </location>
</feature>
<dbReference type="Gene3D" id="3.40.630.10">
    <property type="entry name" value="Zn peptidases"/>
    <property type="match status" value="1"/>
</dbReference>
<comment type="caution">
    <text evidence="4">The sequence shown here is derived from an EMBL/GenBank/DDBJ whole genome shotgun (WGS) entry which is preliminary data.</text>
</comment>
<dbReference type="InterPro" id="IPR032610">
    <property type="entry name" value="DUF2172"/>
</dbReference>
<dbReference type="InterPro" id="IPR012353">
    <property type="entry name" value="UCP015244"/>
</dbReference>
<dbReference type="InterPro" id="IPR036388">
    <property type="entry name" value="WH-like_DNA-bd_sf"/>
</dbReference>
<keyword evidence="5" id="KW-1185">Reference proteome</keyword>
<reference evidence="4 5" key="1">
    <citation type="submission" date="2024-01" db="EMBL/GenBank/DDBJ databases">
        <title>New evidence supports the origin of RcGTA from prophage.</title>
        <authorList>
            <person name="Xu Y."/>
            <person name="Liu B."/>
            <person name="Chen F."/>
        </authorList>
    </citation>
    <scope>NUCLEOTIDE SEQUENCE [LARGE SCALE GENOMIC DNA]</scope>
    <source>
        <strain evidence="4 5">CBW1107-2</strain>
    </source>
</reference>
<dbReference type="Pfam" id="PF09940">
    <property type="entry name" value="DUF2172"/>
    <property type="match status" value="1"/>
</dbReference>
<dbReference type="Proteomes" id="UP001559025">
    <property type="component" value="Unassembled WGS sequence"/>
</dbReference>
<dbReference type="Pfam" id="PF16254">
    <property type="entry name" value="DUF4910"/>
    <property type="match status" value="1"/>
</dbReference>
<name>A0ABV3WWD3_9HYPH</name>
<organism evidence="4 5">
    <name type="scientific">Neoaquamicrobium sediminum</name>
    <dbReference type="NCBI Taxonomy" id="1849104"/>
    <lineage>
        <taxon>Bacteria</taxon>
        <taxon>Pseudomonadati</taxon>
        <taxon>Pseudomonadota</taxon>
        <taxon>Alphaproteobacteria</taxon>
        <taxon>Hyphomicrobiales</taxon>
        <taxon>Phyllobacteriaceae</taxon>
        <taxon>Neoaquamicrobium</taxon>
    </lineage>
</organism>
<dbReference type="InterPro" id="IPR032622">
    <property type="entry name" value="UCP01524_HTH"/>
</dbReference>
<evidence type="ECO:0000259" key="3">
    <source>
        <dbReference type="Pfam" id="PF16254"/>
    </source>
</evidence>
<sequence>MTGAGETDVGQAMYELASSLFPICRSLTGQGVRDTLDVLAQTVELQRRAVATGTPLFDWVVPPEWTIRDAFIKAPDGKRVLDFSASNLHVVGYSMPIRRLIDLAELKRHVFTLPDQPDLIPYRTSYYGRTWGFCMSHTKLMSLPDAVYEVCIDSELKDGQLDYGEYIHRGRTEDEILLTTHICHPSLANDNCSGLALLAMLANAMRGRDTRYTYRFLFAPGTLGPLAWLSANEDRVGRVKHGMAVSCVGDGGGPTYKRSRRDNAVIDRVMTHILTGEGEQARSVPFSPYGYDERQFCSPGFDMPFGLFQNSAFGTFPEYHTSADNLDFIRPEHLARSYRIVTDAIDILEEDWIPISLNPKGEPQLGRRGLYASVGGPSSGGHSTMPMLWVLNLADGRHSLIDMAERSGLPFSQIIEAARRLREHDLLRPG</sequence>
<dbReference type="Pfam" id="PF16221">
    <property type="entry name" value="HTH_47"/>
    <property type="match status" value="1"/>
</dbReference>
<accession>A0ABV3WWD3</accession>
<feature type="domain" description="DUF2172" evidence="1">
    <location>
        <begin position="64"/>
        <end position="155"/>
    </location>
</feature>
<dbReference type="Gene3D" id="3.50.30.90">
    <property type="match status" value="1"/>
</dbReference>
<dbReference type="Gene3D" id="1.10.10.10">
    <property type="entry name" value="Winged helix-like DNA-binding domain superfamily/Winged helix DNA-binding domain"/>
    <property type="match status" value="1"/>
</dbReference>
<evidence type="ECO:0000313" key="4">
    <source>
        <dbReference type="EMBL" id="MEX4008993.1"/>
    </source>
</evidence>
<gene>
    <name evidence="4" type="ORF">V1479_16910</name>
</gene>
<dbReference type="RefSeq" id="WP_368803977.1">
    <property type="nucleotide sequence ID" value="NZ_JAZHFV010000006.1"/>
</dbReference>
<evidence type="ECO:0000259" key="2">
    <source>
        <dbReference type="Pfam" id="PF16221"/>
    </source>
</evidence>
<proteinExistence type="predicted"/>
<evidence type="ECO:0000313" key="5">
    <source>
        <dbReference type="Proteomes" id="UP001559025"/>
    </source>
</evidence>
<dbReference type="SUPFAM" id="SSF53187">
    <property type="entry name" value="Zn-dependent exopeptidases"/>
    <property type="match status" value="1"/>
</dbReference>
<dbReference type="EMBL" id="JAZHFV010000006">
    <property type="protein sequence ID" value="MEX4008993.1"/>
    <property type="molecule type" value="Genomic_DNA"/>
</dbReference>
<evidence type="ECO:0000259" key="1">
    <source>
        <dbReference type="Pfam" id="PF09940"/>
    </source>
</evidence>